<proteinExistence type="predicted"/>
<dbReference type="Proteomes" id="UP001432027">
    <property type="component" value="Unassembled WGS sequence"/>
</dbReference>
<feature type="non-terminal residue" evidence="2">
    <location>
        <position position="1"/>
    </location>
</feature>
<evidence type="ECO:0000313" key="2">
    <source>
        <dbReference type="EMBL" id="GMT05989.1"/>
    </source>
</evidence>
<keyword evidence="3" id="KW-1185">Reference proteome</keyword>
<dbReference type="EMBL" id="BTSX01000006">
    <property type="protein sequence ID" value="GMT05989.1"/>
    <property type="molecule type" value="Genomic_DNA"/>
</dbReference>
<feature type="compositionally biased region" description="Basic and acidic residues" evidence="1">
    <location>
        <begin position="73"/>
        <end position="85"/>
    </location>
</feature>
<evidence type="ECO:0000313" key="3">
    <source>
        <dbReference type="Proteomes" id="UP001432027"/>
    </source>
</evidence>
<feature type="compositionally biased region" description="Basic and acidic residues" evidence="1">
    <location>
        <begin position="52"/>
        <end position="64"/>
    </location>
</feature>
<protein>
    <submittedName>
        <fullName evidence="2">Uncharacterized protein</fullName>
    </submittedName>
</protein>
<feature type="compositionally biased region" description="Polar residues" evidence="1">
    <location>
        <begin position="20"/>
        <end position="30"/>
    </location>
</feature>
<gene>
    <name evidence="2" type="ORF">PENTCL1PPCAC_28163</name>
</gene>
<accession>A0AAV5UGC0</accession>
<feature type="region of interest" description="Disordered" evidence="1">
    <location>
        <begin position="1"/>
        <end position="85"/>
    </location>
</feature>
<sequence>SRSLFSSCSSPPLPSLLSSTMRQSTSTLMPSLQPDRSGPGVNTFRLSSAGRDGCRERSQSETRHQIPPCNRGGESEERRIQTLWK</sequence>
<evidence type="ECO:0000256" key="1">
    <source>
        <dbReference type="SAM" id="MobiDB-lite"/>
    </source>
</evidence>
<dbReference type="AlphaFoldDB" id="A0AAV5UGC0"/>
<reference evidence="2" key="1">
    <citation type="submission" date="2023-10" db="EMBL/GenBank/DDBJ databases">
        <title>Genome assembly of Pristionchus species.</title>
        <authorList>
            <person name="Yoshida K."/>
            <person name="Sommer R.J."/>
        </authorList>
    </citation>
    <scope>NUCLEOTIDE SEQUENCE</scope>
    <source>
        <strain evidence="2">RS0144</strain>
    </source>
</reference>
<feature type="compositionally biased region" description="Low complexity" evidence="1">
    <location>
        <begin position="1"/>
        <end position="19"/>
    </location>
</feature>
<organism evidence="2 3">
    <name type="scientific">Pristionchus entomophagus</name>
    <dbReference type="NCBI Taxonomy" id="358040"/>
    <lineage>
        <taxon>Eukaryota</taxon>
        <taxon>Metazoa</taxon>
        <taxon>Ecdysozoa</taxon>
        <taxon>Nematoda</taxon>
        <taxon>Chromadorea</taxon>
        <taxon>Rhabditida</taxon>
        <taxon>Rhabditina</taxon>
        <taxon>Diplogasteromorpha</taxon>
        <taxon>Diplogasteroidea</taxon>
        <taxon>Neodiplogasteridae</taxon>
        <taxon>Pristionchus</taxon>
    </lineage>
</organism>
<name>A0AAV5UGC0_9BILA</name>
<comment type="caution">
    <text evidence="2">The sequence shown here is derived from an EMBL/GenBank/DDBJ whole genome shotgun (WGS) entry which is preliminary data.</text>
</comment>